<proteinExistence type="predicted"/>
<dbReference type="PANTHER" id="PTHR37811">
    <property type="entry name" value="BLL5343 PROTEIN"/>
    <property type="match status" value="1"/>
</dbReference>
<dbReference type="Gene3D" id="3.30.70.100">
    <property type="match status" value="1"/>
</dbReference>
<keyword evidence="1" id="KW-0560">Oxidoreductase</keyword>
<name>A0A1W6MY60_9HYPH</name>
<dbReference type="EMBL" id="CP019948">
    <property type="protein sequence ID" value="ARN82527.1"/>
    <property type="molecule type" value="Genomic_DNA"/>
</dbReference>
<dbReference type="PANTHER" id="PTHR37811:SF2">
    <property type="entry name" value="ABM DOMAIN-CONTAINING PROTEIN"/>
    <property type="match status" value="1"/>
</dbReference>
<dbReference type="KEGG" id="mbry:B1812_17150"/>
<dbReference type="InterPro" id="IPR052936">
    <property type="entry name" value="Jasmonate_Hydroxylase-like"/>
</dbReference>
<protein>
    <submittedName>
        <fullName evidence="1">Antibiotic biosynthesis monooxygenase</fullName>
    </submittedName>
</protein>
<reference evidence="1 2" key="1">
    <citation type="submission" date="2017-02" db="EMBL/GenBank/DDBJ databases">
        <authorList>
            <person name="Peterson S.W."/>
        </authorList>
    </citation>
    <scope>NUCLEOTIDE SEQUENCE [LARGE SCALE GENOMIC DNA]</scope>
    <source>
        <strain evidence="1 2">S285</strain>
    </source>
</reference>
<dbReference type="STRING" id="655015.B1812_17150"/>
<accession>A0A1W6MY60</accession>
<sequence>MTSARFASTPKPPYWVVVFTALRKDADPAYDAMGAKMFELATSQPGFLGIEAAHDSEGFGVTAIYYTDETSILAWKANAEHLVAQQLGKERWYAHYEVRVARVERAYGGP</sequence>
<dbReference type="SUPFAM" id="SSF54909">
    <property type="entry name" value="Dimeric alpha+beta barrel"/>
    <property type="match status" value="1"/>
</dbReference>
<dbReference type="RefSeq" id="WP_085772654.1">
    <property type="nucleotide sequence ID" value="NZ_AP027149.1"/>
</dbReference>
<keyword evidence="1" id="KW-0503">Monooxygenase</keyword>
<evidence type="ECO:0000313" key="1">
    <source>
        <dbReference type="EMBL" id="ARN82527.1"/>
    </source>
</evidence>
<organism evidence="1 2">
    <name type="scientific">Methylocystis bryophila</name>
    <dbReference type="NCBI Taxonomy" id="655015"/>
    <lineage>
        <taxon>Bacteria</taxon>
        <taxon>Pseudomonadati</taxon>
        <taxon>Pseudomonadota</taxon>
        <taxon>Alphaproteobacteria</taxon>
        <taxon>Hyphomicrobiales</taxon>
        <taxon>Methylocystaceae</taxon>
        <taxon>Methylocystis</taxon>
    </lineage>
</organism>
<dbReference type="InterPro" id="IPR011008">
    <property type="entry name" value="Dimeric_a/b-barrel"/>
</dbReference>
<keyword evidence="2" id="KW-1185">Reference proteome</keyword>
<dbReference type="AlphaFoldDB" id="A0A1W6MY60"/>
<gene>
    <name evidence="1" type="ORF">B1812_17150</name>
</gene>
<dbReference type="GO" id="GO:0004497">
    <property type="term" value="F:monooxygenase activity"/>
    <property type="evidence" value="ECO:0007669"/>
    <property type="project" value="UniProtKB-KW"/>
</dbReference>
<dbReference type="OrthoDB" id="9797060at2"/>
<evidence type="ECO:0000313" key="2">
    <source>
        <dbReference type="Proteomes" id="UP000193978"/>
    </source>
</evidence>
<dbReference type="Proteomes" id="UP000193978">
    <property type="component" value="Chromosome"/>
</dbReference>